<accession>A0AAW1VWE1</accession>
<dbReference type="EMBL" id="JBEDUW010000007">
    <property type="protein sequence ID" value="KAK9911673.1"/>
    <property type="molecule type" value="Genomic_DNA"/>
</dbReference>
<dbReference type="Gene3D" id="1.20.1280.50">
    <property type="match status" value="1"/>
</dbReference>
<organism evidence="2 3">
    <name type="scientific">Rubus argutus</name>
    <name type="common">Southern blackberry</name>
    <dbReference type="NCBI Taxonomy" id="59490"/>
    <lineage>
        <taxon>Eukaryota</taxon>
        <taxon>Viridiplantae</taxon>
        <taxon>Streptophyta</taxon>
        <taxon>Embryophyta</taxon>
        <taxon>Tracheophyta</taxon>
        <taxon>Spermatophyta</taxon>
        <taxon>Magnoliopsida</taxon>
        <taxon>eudicotyledons</taxon>
        <taxon>Gunneridae</taxon>
        <taxon>Pentapetalae</taxon>
        <taxon>rosids</taxon>
        <taxon>fabids</taxon>
        <taxon>Rosales</taxon>
        <taxon>Rosaceae</taxon>
        <taxon>Rosoideae</taxon>
        <taxon>Rosoideae incertae sedis</taxon>
        <taxon>Rubus</taxon>
    </lineage>
</organism>
<evidence type="ECO:0000313" key="3">
    <source>
        <dbReference type="Proteomes" id="UP001457282"/>
    </source>
</evidence>
<sequence>MGTKRSRYSLDEDLILEIFSRLPAKSLMRFRCVSKEWYSLTKSSYLINIHLRRSDSKLCYLLAYTSFRDERFTKPKIGISRLGDEATDIVWAKTTDDSAWTKQFSIDSSILRRGEIFGIWKDQVVIWRSEKSRNDPLIGLFLYDPKTKKRGQWIPKHEVNNYYGYAKLVDYVESLVLV</sequence>
<name>A0AAW1VWE1_RUBAR</name>
<comment type="caution">
    <text evidence="2">The sequence shown here is derived from an EMBL/GenBank/DDBJ whole genome shotgun (WGS) entry which is preliminary data.</text>
</comment>
<reference evidence="2 3" key="1">
    <citation type="journal article" date="2023" name="G3 (Bethesda)">
        <title>A chromosome-length genome assembly and annotation of blackberry (Rubus argutus, cv. 'Hillquist').</title>
        <authorList>
            <person name="Bruna T."/>
            <person name="Aryal R."/>
            <person name="Dudchenko O."/>
            <person name="Sargent D.J."/>
            <person name="Mead D."/>
            <person name="Buti M."/>
            <person name="Cavallini A."/>
            <person name="Hytonen T."/>
            <person name="Andres J."/>
            <person name="Pham M."/>
            <person name="Weisz D."/>
            <person name="Mascagni F."/>
            <person name="Usai G."/>
            <person name="Natali L."/>
            <person name="Bassil N."/>
            <person name="Fernandez G.E."/>
            <person name="Lomsadze A."/>
            <person name="Armour M."/>
            <person name="Olukolu B."/>
            <person name="Poorten T."/>
            <person name="Britton C."/>
            <person name="Davik J."/>
            <person name="Ashrafi H."/>
            <person name="Aiden E.L."/>
            <person name="Borodovsky M."/>
            <person name="Worthington M."/>
        </authorList>
    </citation>
    <scope>NUCLEOTIDE SEQUENCE [LARGE SCALE GENOMIC DNA]</scope>
    <source>
        <strain evidence="2">PI 553951</strain>
    </source>
</reference>
<keyword evidence="3" id="KW-1185">Reference proteome</keyword>
<dbReference type="Pfam" id="PF00646">
    <property type="entry name" value="F-box"/>
    <property type="match status" value="1"/>
</dbReference>
<protein>
    <recommendedName>
        <fullName evidence="1">F-box domain-containing protein</fullName>
    </recommendedName>
</protein>
<dbReference type="SUPFAM" id="SSF81383">
    <property type="entry name" value="F-box domain"/>
    <property type="match status" value="1"/>
</dbReference>
<dbReference type="PANTHER" id="PTHR31672:SF13">
    <property type="entry name" value="F-BOX PROTEIN CPR30-LIKE"/>
    <property type="match status" value="1"/>
</dbReference>
<gene>
    <name evidence="2" type="ORF">M0R45_035569</name>
</gene>
<dbReference type="SMART" id="SM00256">
    <property type="entry name" value="FBOX"/>
    <property type="match status" value="1"/>
</dbReference>
<feature type="domain" description="F-box" evidence="1">
    <location>
        <begin position="10"/>
        <end position="50"/>
    </location>
</feature>
<dbReference type="Proteomes" id="UP001457282">
    <property type="component" value="Unassembled WGS sequence"/>
</dbReference>
<evidence type="ECO:0000313" key="2">
    <source>
        <dbReference type="EMBL" id="KAK9911673.1"/>
    </source>
</evidence>
<dbReference type="InterPro" id="IPR050796">
    <property type="entry name" value="SCF_F-box_component"/>
</dbReference>
<dbReference type="InterPro" id="IPR001810">
    <property type="entry name" value="F-box_dom"/>
</dbReference>
<proteinExistence type="predicted"/>
<dbReference type="InterPro" id="IPR036047">
    <property type="entry name" value="F-box-like_dom_sf"/>
</dbReference>
<dbReference type="PANTHER" id="PTHR31672">
    <property type="entry name" value="BNACNNG10540D PROTEIN"/>
    <property type="match status" value="1"/>
</dbReference>
<evidence type="ECO:0000259" key="1">
    <source>
        <dbReference type="SMART" id="SM00256"/>
    </source>
</evidence>
<dbReference type="AlphaFoldDB" id="A0AAW1VWE1"/>
<dbReference type="CDD" id="cd22157">
    <property type="entry name" value="F-box_AtFBW1-like"/>
    <property type="match status" value="1"/>
</dbReference>